<keyword evidence="2 4" id="KW-0238">DNA-binding</keyword>
<evidence type="ECO:0000256" key="5">
    <source>
        <dbReference type="SAM" id="MobiDB-lite"/>
    </source>
</evidence>
<feature type="region of interest" description="Disordered" evidence="5">
    <location>
        <begin position="127"/>
        <end position="153"/>
    </location>
</feature>
<dbReference type="SUPFAM" id="SSF46785">
    <property type="entry name" value="Winged helix' DNA-binding domain"/>
    <property type="match status" value="1"/>
</dbReference>
<dbReference type="GO" id="GO:0005634">
    <property type="term" value="C:nucleus"/>
    <property type="evidence" value="ECO:0007669"/>
    <property type="project" value="UniProtKB-SubCell"/>
</dbReference>
<feature type="region of interest" description="Disordered" evidence="5">
    <location>
        <begin position="192"/>
        <end position="214"/>
    </location>
</feature>
<dbReference type="GO" id="GO:0009653">
    <property type="term" value="P:anatomical structure morphogenesis"/>
    <property type="evidence" value="ECO:0007669"/>
    <property type="project" value="TreeGrafter"/>
</dbReference>
<dbReference type="InterPro" id="IPR036388">
    <property type="entry name" value="WH-like_DNA-bd_sf"/>
</dbReference>
<dbReference type="PANTHER" id="PTHR11829:SF402">
    <property type="entry name" value="FORK HEAD DOMAIN-CONTAINING PROTEIN FD3-RELATED"/>
    <property type="match status" value="1"/>
</dbReference>
<dbReference type="InterPro" id="IPR036390">
    <property type="entry name" value="WH_DNA-bd_sf"/>
</dbReference>
<keyword evidence="1" id="KW-0217">Developmental protein</keyword>
<dbReference type="AlphaFoldDB" id="T1GRJ1"/>
<dbReference type="HOGENOM" id="CLU_975110_0_0_1"/>
<dbReference type="InterPro" id="IPR030456">
    <property type="entry name" value="TF_fork_head_CS_2"/>
</dbReference>
<dbReference type="InterPro" id="IPR050211">
    <property type="entry name" value="FOX_domain-containing"/>
</dbReference>
<dbReference type="InterPro" id="IPR001766">
    <property type="entry name" value="Fork_head_dom"/>
</dbReference>
<dbReference type="EMBL" id="CAQQ02091543">
    <property type="status" value="NOT_ANNOTATED_CDS"/>
    <property type="molecule type" value="Genomic_DNA"/>
</dbReference>
<dbReference type="Gene3D" id="1.10.10.10">
    <property type="entry name" value="Winged helix-like DNA-binding domain superfamily/Winged helix DNA-binding domain"/>
    <property type="match status" value="1"/>
</dbReference>
<proteinExistence type="predicted"/>
<dbReference type="PROSITE" id="PS50039">
    <property type="entry name" value="FORK_HEAD_3"/>
    <property type="match status" value="1"/>
</dbReference>
<keyword evidence="3 4" id="KW-0539">Nucleus</keyword>
<dbReference type="STRING" id="36166.T1GRJ1"/>
<feature type="DNA-binding region" description="Fork-head" evidence="4">
    <location>
        <begin position="1"/>
        <end position="61"/>
    </location>
</feature>
<sequence length="286" mass="33101">FPYYKDKFPAWQNSIRHNLSLNDCFIKVPREPGNPGKGNFWTLDPLAEDMFDNGSFLRRRKRYKRNLISDNFPLNSVFGPFSQFWIRKPVPVLPVQFVMPNLNNLRKDYESFHSQYNVMNASPVPADPVHSDNDFFDSREQNSSYQIQQSQNIPENSQFEAIRRNMILGGFTGDSLDNYEKFKSSLMVKRRNSLSSDDSRPIHPDDSNDSLRREDQCWDTKNEIIDIEATAENLPSNHIKVMEPTLLTLDINNSKRKHGNSVGFSIENLIGRNLVEQNGNSNHQLS</sequence>
<comment type="subcellular location">
    <subcellularLocation>
        <location evidence="4">Nucleus</location>
    </subcellularLocation>
</comment>
<keyword evidence="8" id="KW-1185">Reference proteome</keyword>
<evidence type="ECO:0000256" key="1">
    <source>
        <dbReference type="ARBA" id="ARBA00022473"/>
    </source>
</evidence>
<dbReference type="EnsemblMetazoa" id="MESCA006276-RA">
    <property type="protein sequence ID" value="MESCA006276-PA"/>
    <property type="gene ID" value="MESCA006276"/>
</dbReference>
<evidence type="ECO:0000313" key="7">
    <source>
        <dbReference type="EnsemblMetazoa" id="MESCA006276-PA"/>
    </source>
</evidence>
<dbReference type="PANTHER" id="PTHR11829">
    <property type="entry name" value="FORKHEAD BOX PROTEIN"/>
    <property type="match status" value="1"/>
</dbReference>
<dbReference type="Proteomes" id="UP000015102">
    <property type="component" value="Unassembled WGS sequence"/>
</dbReference>
<reference evidence="8" key="1">
    <citation type="submission" date="2013-02" db="EMBL/GenBank/DDBJ databases">
        <authorList>
            <person name="Hughes D."/>
        </authorList>
    </citation>
    <scope>NUCLEOTIDE SEQUENCE</scope>
    <source>
        <strain>Durham</strain>
        <strain evidence="8">NC isolate 2 -- Noor lab</strain>
    </source>
</reference>
<evidence type="ECO:0000259" key="6">
    <source>
        <dbReference type="PROSITE" id="PS50039"/>
    </source>
</evidence>
<dbReference type="GO" id="GO:0000981">
    <property type="term" value="F:DNA-binding transcription factor activity, RNA polymerase II-specific"/>
    <property type="evidence" value="ECO:0007669"/>
    <property type="project" value="TreeGrafter"/>
</dbReference>
<dbReference type="Pfam" id="PF00250">
    <property type="entry name" value="Forkhead"/>
    <property type="match status" value="1"/>
</dbReference>
<feature type="domain" description="Fork-head" evidence="6">
    <location>
        <begin position="1"/>
        <end position="61"/>
    </location>
</feature>
<name>T1GRJ1_MEGSC</name>
<feature type="compositionally biased region" description="Basic and acidic residues" evidence="5">
    <location>
        <begin position="129"/>
        <end position="140"/>
    </location>
</feature>
<organism evidence="7 8">
    <name type="scientific">Megaselia scalaris</name>
    <name type="common">Humpbacked fly</name>
    <name type="synonym">Phora scalaris</name>
    <dbReference type="NCBI Taxonomy" id="36166"/>
    <lineage>
        <taxon>Eukaryota</taxon>
        <taxon>Metazoa</taxon>
        <taxon>Ecdysozoa</taxon>
        <taxon>Arthropoda</taxon>
        <taxon>Hexapoda</taxon>
        <taxon>Insecta</taxon>
        <taxon>Pterygota</taxon>
        <taxon>Neoptera</taxon>
        <taxon>Endopterygota</taxon>
        <taxon>Diptera</taxon>
        <taxon>Brachycera</taxon>
        <taxon>Muscomorpha</taxon>
        <taxon>Platypezoidea</taxon>
        <taxon>Phoridae</taxon>
        <taxon>Megaseliini</taxon>
        <taxon>Megaselia</taxon>
    </lineage>
</organism>
<dbReference type="GO" id="GO:0030154">
    <property type="term" value="P:cell differentiation"/>
    <property type="evidence" value="ECO:0007669"/>
    <property type="project" value="TreeGrafter"/>
</dbReference>
<dbReference type="SMART" id="SM00339">
    <property type="entry name" value="FH"/>
    <property type="match status" value="1"/>
</dbReference>
<evidence type="ECO:0000256" key="4">
    <source>
        <dbReference type="PROSITE-ProRule" id="PRU00089"/>
    </source>
</evidence>
<accession>T1GRJ1</accession>
<evidence type="ECO:0000256" key="2">
    <source>
        <dbReference type="ARBA" id="ARBA00023125"/>
    </source>
</evidence>
<protein>
    <recommendedName>
        <fullName evidence="6">Fork-head domain-containing protein</fullName>
    </recommendedName>
</protein>
<dbReference type="PROSITE" id="PS00658">
    <property type="entry name" value="FORK_HEAD_2"/>
    <property type="match status" value="1"/>
</dbReference>
<evidence type="ECO:0000313" key="8">
    <source>
        <dbReference type="Proteomes" id="UP000015102"/>
    </source>
</evidence>
<feature type="compositionally biased region" description="Low complexity" evidence="5">
    <location>
        <begin position="141"/>
        <end position="153"/>
    </location>
</feature>
<reference evidence="7" key="2">
    <citation type="submission" date="2015-06" db="UniProtKB">
        <authorList>
            <consortium name="EnsemblMetazoa"/>
        </authorList>
    </citation>
    <scope>IDENTIFICATION</scope>
</reference>
<evidence type="ECO:0000256" key="3">
    <source>
        <dbReference type="ARBA" id="ARBA00023242"/>
    </source>
</evidence>
<dbReference type="GO" id="GO:0000978">
    <property type="term" value="F:RNA polymerase II cis-regulatory region sequence-specific DNA binding"/>
    <property type="evidence" value="ECO:0007669"/>
    <property type="project" value="TreeGrafter"/>
</dbReference>
<feature type="compositionally biased region" description="Basic and acidic residues" evidence="5">
    <location>
        <begin position="197"/>
        <end position="214"/>
    </location>
</feature>